<dbReference type="AlphaFoldDB" id="A0A016V3Q0"/>
<name>A0A016V3Q0_9BILA</name>
<feature type="region of interest" description="Disordered" evidence="1">
    <location>
        <begin position="65"/>
        <end position="110"/>
    </location>
</feature>
<dbReference type="EMBL" id="JARK01001354">
    <property type="protein sequence ID" value="EYC22035.1"/>
    <property type="molecule type" value="Genomic_DNA"/>
</dbReference>
<evidence type="ECO:0000256" key="1">
    <source>
        <dbReference type="SAM" id="MobiDB-lite"/>
    </source>
</evidence>
<comment type="caution">
    <text evidence="2">The sequence shown here is derived from an EMBL/GenBank/DDBJ whole genome shotgun (WGS) entry which is preliminary data.</text>
</comment>
<accession>A0A016V3Q0</accession>
<organism evidence="2 3">
    <name type="scientific">Ancylostoma ceylanicum</name>
    <dbReference type="NCBI Taxonomy" id="53326"/>
    <lineage>
        <taxon>Eukaryota</taxon>
        <taxon>Metazoa</taxon>
        <taxon>Ecdysozoa</taxon>
        <taxon>Nematoda</taxon>
        <taxon>Chromadorea</taxon>
        <taxon>Rhabditida</taxon>
        <taxon>Rhabditina</taxon>
        <taxon>Rhabditomorpha</taxon>
        <taxon>Strongyloidea</taxon>
        <taxon>Ancylostomatidae</taxon>
        <taxon>Ancylostomatinae</taxon>
        <taxon>Ancylostoma</taxon>
    </lineage>
</organism>
<dbReference type="Proteomes" id="UP000024635">
    <property type="component" value="Unassembled WGS sequence"/>
</dbReference>
<evidence type="ECO:0000313" key="3">
    <source>
        <dbReference type="Proteomes" id="UP000024635"/>
    </source>
</evidence>
<keyword evidence="3" id="KW-1185">Reference proteome</keyword>
<dbReference type="OrthoDB" id="260519at2759"/>
<feature type="compositionally biased region" description="Low complexity" evidence="1">
    <location>
        <begin position="91"/>
        <end position="103"/>
    </location>
</feature>
<reference evidence="3" key="1">
    <citation type="journal article" date="2015" name="Nat. Genet.">
        <title>The genome and transcriptome of the zoonotic hookworm Ancylostoma ceylanicum identify infection-specific gene families.</title>
        <authorList>
            <person name="Schwarz E.M."/>
            <person name="Hu Y."/>
            <person name="Antoshechkin I."/>
            <person name="Miller M.M."/>
            <person name="Sternberg P.W."/>
            <person name="Aroian R.V."/>
        </authorList>
    </citation>
    <scope>NUCLEOTIDE SEQUENCE</scope>
    <source>
        <strain evidence="3">HY135</strain>
    </source>
</reference>
<feature type="compositionally biased region" description="Basic and acidic residues" evidence="1">
    <location>
        <begin position="65"/>
        <end position="74"/>
    </location>
</feature>
<gene>
    <name evidence="2" type="primary">Acey_s0018.g3676</name>
    <name evidence="2" type="ORF">Y032_0018g3676</name>
</gene>
<protein>
    <submittedName>
        <fullName evidence="2">Uncharacterized protein</fullName>
    </submittedName>
</protein>
<proteinExistence type="predicted"/>
<sequence>MVRRVGHGRSLKNALVHSRLSTRSHASHNACQPVEHIIANVFKEYTYTYVHMHTSLRIRIQSQEMDNHHRKDETLSSLLFPRPQPQKPKSKSSPSIYINPSSKLSRKGSYRSDPSSTAVIFSVVSLHFLPHIKRFSNVLQPVFLFCAFIRFR</sequence>
<evidence type="ECO:0000313" key="2">
    <source>
        <dbReference type="EMBL" id="EYC22035.1"/>
    </source>
</evidence>